<accession>A0A6M2E1D0</accession>
<feature type="transmembrane region" description="Helical" evidence="1">
    <location>
        <begin position="73"/>
        <end position="95"/>
    </location>
</feature>
<reference evidence="2" key="1">
    <citation type="submission" date="2019-12" db="EMBL/GenBank/DDBJ databases">
        <title>The sialotranscriptome of the gopher-tortoise tick, Amblyomma tuberculatum.</title>
        <authorList>
            <person name="Karim S."/>
            <person name="Andersen J."/>
            <person name="Kumar D."/>
            <person name="Adamson S."/>
            <person name="Ennen J."/>
            <person name="Qualis C.P."/>
            <person name="Ribeiro J.M.C."/>
        </authorList>
    </citation>
    <scope>NUCLEOTIDE SEQUENCE</scope>
    <source>
        <strain evidence="2">Removed</strain>
        <tissue evidence="2">Salivary glands</tissue>
    </source>
</reference>
<evidence type="ECO:0000256" key="1">
    <source>
        <dbReference type="SAM" id="Phobius"/>
    </source>
</evidence>
<keyword evidence="1" id="KW-0472">Membrane</keyword>
<organism evidence="2">
    <name type="scientific">Amblyomma tuberculatum</name>
    <dbReference type="NCBI Taxonomy" id="48802"/>
    <lineage>
        <taxon>Eukaryota</taxon>
        <taxon>Metazoa</taxon>
        <taxon>Ecdysozoa</taxon>
        <taxon>Arthropoda</taxon>
        <taxon>Chelicerata</taxon>
        <taxon>Arachnida</taxon>
        <taxon>Acari</taxon>
        <taxon>Parasitiformes</taxon>
        <taxon>Ixodida</taxon>
        <taxon>Ixodoidea</taxon>
        <taxon>Ixodidae</taxon>
        <taxon>Amblyomminae</taxon>
        <taxon>Amblyomma</taxon>
    </lineage>
</organism>
<keyword evidence="1" id="KW-0812">Transmembrane</keyword>
<protein>
    <submittedName>
        <fullName evidence="2">Uncharacterized protein</fullName>
    </submittedName>
</protein>
<sequence length="105" mass="11770">MLLFCVFVACVSSDVKPQLLVFLLLKAVSACCPCSYNFIWQLYSTILLAHYLDISMARIHIFNVNLSLTSGHCILFSSCVYFLLTYVLVNTLIGMCFNCSCPVHS</sequence>
<dbReference type="AlphaFoldDB" id="A0A6M2E1D0"/>
<keyword evidence="1" id="KW-1133">Transmembrane helix</keyword>
<evidence type="ECO:0000313" key="2">
    <source>
        <dbReference type="EMBL" id="NOV52302.1"/>
    </source>
</evidence>
<proteinExistence type="predicted"/>
<name>A0A6M2E1D0_9ACAR</name>
<dbReference type="EMBL" id="GIDH01000359">
    <property type="protein sequence ID" value="NOV52302.1"/>
    <property type="molecule type" value="Transcribed_RNA"/>
</dbReference>